<name>A0A1A9UER2_GLOAU</name>
<dbReference type="InterPro" id="IPR011502">
    <property type="entry name" value="Nucleoporin_Nup85"/>
</dbReference>
<dbReference type="GO" id="GO:0005643">
    <property type="term" value="C:nuclear pore"/>
    <property type="evidence" value="ECO:0007669"/>
    <property type="project" value="UniProtKB-SubCell"/>
</dbReference>
<evidence type="ECO:0000313" key="3">
    <source>
        <dbReference type="Proteomes" id="UP000078200"/>
    </source>
</evidence>
<keyword evidence="1" id="KW-0509">mRNA transport</keyword>
<keyword evidence="1" id="KW-0906">Nuclear pore complex</keyword>
<keyword evidence="1" id="KW-0472">Membrane</keyword>
<organism evidence="2 3">
    <name type="scientific">Glossina austeni</name>
    <name type="common">Savannah tsetse fly</name>
    <dbReference type="NCBI Taxonomy" id="7395"/>
    <lineage>
        <taxon>Eukaryota</taxon>
        <taxon>Metazoa</taxon>
        <taxon>Ecdysozoa</taxon>
        <taxon>Arthropoda</taxon>
        <taxon>Hexapoda</taxon>
        <taxon>Insecta</taxon>
        <taxon>Pterygota</taxon>
        <taxon>Neoptera</taxon>
        <taxon>Endopterygota</taxon>
        <taxon>Diptera</taxon>
        <taxon>Brachycera</taxon>
        <taxon>Muscomorpha</taxon>
        <taxon>Hippoboscoidea</taxon>
        <taxon>Glossinidae</taxon>
        <taxon>Glossina</taxon>
    </lineage>
</organism>
<evidence type="ECO:0000256" key="1">
    <source>
        <dbReference type="RuleBase" id="RU365073"/>
    </source>
</evidence>
<dbReference type="AlphaFoldDB" id="A0A1A9UER2"/>
<dbReference type="Pfam" id="PF07575">
    <property type="entry name" value="Nucleopor_Nup85"/>
    <property type="match status" value="1"/>
</dbReference>
<dbReference type="VEuPathDB" id="VectorBase:GAUT002427"/>
<keyword evidence="1" id="KW-0653">Protein transport</keyword>
<comment type="subcellular location">
    <subcellularLocation>
        <location evidence="1">Nucleus</location>
        <location evidence="1">Nuclear pore complex</location>
    </subcellularLocation>
</comment>
<sequence length="171" mass="20298">MYRYLIELSYMGTRFRKNDFLPTAQLLLNLLESEVISEHFWPSLLVDTIPLLESKNPKIFFKETCILQHLKSNLTLLIEKKKKHMEKHPNTITYMCICNRRYDLTYSIVLKQIIRIFIEERVARIVFCIQIVAFHFSPYNLMHKMKKLAMLTTLEHCTHGTAEDNVSDDDD</sequence>
<comment type="function">
    <text evidence="1">Functions as a component of the nuclear pore complex (NPC).</text>
</comment>
<dbReference type="GO" id="GO:0031965">
    <property type="term" value="C:nuclear membrane"/>
    <property type="evidence" value="ECO:0007669"/>
    <property type="project" value="UniProtKB-UniRule"/>
</dbReference>
<evidence type="ECO:0000313" key="2">
    <source>
        <dbReference type="EnsemblMetazoa" id="GAUT002427-PA"/>
    </source>
</evidence>
<dbReference type="GO" id="GO:0051028">
    <property type="term" value="P:mRNA transport"/>
    <property type="evidence" value="ECO:0007669"/>
    <property type="project" value="UniProtKB-KW"/>
</dbReference>
<dbReference type="EnsemblMetazoa" id="GAUT002427-RA">
    <property type="protein sequence ID" value="GAUT002427-PA"/>
    <property type="gene ID" value="GAUT002427"/>
</dbReference>
<dbReference type="GO" id="GO:0015031">
    <property type="term" value="P:protein transport"/>
    <property type="evidence" value="ECO:0007669"/>
    <property type="project" value="UniProtKB-KW"/>
</dbReference>
<comment type="subunit">
    <text evidence="1">Component of the nuclear pore complex (NPC).</text>
</comment>
<keyword evidence="1" id="KW-0811">Translocation</keyword>
<proteinExistence type="inferred from homology"/>
<reference evidence="2" key="1">
    <citation type="submission" date="2020-05" db="UniProtKB">
        <authorList>
            <consortium name="EnsemblMetazoa"/>
        </authorList>
    </citation>
    <scope>IDENTIFICATION</scope>
    <source>
        <strain evidence="2">TTRI</strain>
    </source>
</reference>
<comment type="similarity">
    <text evidence="1">Belongs to the nucleoporin Nup85 family.</text>
</comment>
<keyword evidence="1" id="KW-0539">Nucleus</keyword>
<keyword evidence="1" id="KW-0813">Transport</keyword>
<accession>A0A1A9UER2</accession>
<keyword evidence="3" id="KW-1185">Reference proteome</keyword>
<dbReference type="Proteomes" id="UP000078200">
    <property type="component" value="Unassembled WGS sequence"/>
</dbReference>
<protein>
    <recommendedName>
        <fullName evidence="1">Nuclear pore complex protein Nup85</fullName>
    </recommendedName>
</protein>
<dbReference type="STRING" id="7395.A0A1A9UER2"/>